<dbReference type="PANTHER" id="PTHR46390:SF1">
    <property type="entry name" value="MANNOSE-1-PHOSPHATE GUANYLYLTRANSFERASE"/>
    <property type="match status" value="1"/>
</dbReference>
<protein>
    <recommendedName>
        <fullName evidence="1">Nucleotidyl transferase domain-containing protein</fullName>
    </recommendedName>
</protein>
<dbReference type="PANTHER" id="PTHR46390">
    <property type="entry name" value="MANNOSE-1-PHOSPHATE GUANYLYLTRANSFERASE"/>
    <property type="match status" value="1"/>
</dbReference>
<dbReference type="Gene3D" id="3.90.550.10">
    <property type="entry name" value="Spore Coat Polysaccharide Biosynthesis Protein SpsA, Chain A"/>
    <property type="match status" value="1"/>
</dbReference>
<evidence type="ECO:0000259" key="1">
    <source>
        <dbReference type="Pfam" id="PF00483"/>
    </source>
</evidence>
<dbReference type="InterPro" id="IPR005835">
    <property type="entry name" value="NTP_transferase_dom"/>
</dbReference>
<dbReference type="AlphaFoldDB" id="X0UYC4"/>
<dbReference type="InterPro" id="IPR029044">
    <property type="entry name" value="Nucleotide-diphossugar_trans"/>
</dbReference>
<feature type="domain" description="Nucleotidyl transferase" evidence="1">
    <location>
        <begin position="5"/>
        <end position="163"/>
    </location>
</feature>
<reference evidence="2" key="1">
    <citation type="journal article" date="2014" name="Front. Microbiol.">
        <title>High frequency of phylogenetically diverse reductive dehalogenase-homologous genes in deep subseafloor sedimentary metagenomes.</title>
        <authorList>
            <person name="Kawai M."/>
            <person name="Futagami T."/>
            <person name="Toyoda A."/>
            <person name="Takaki Y."/>
            <person name="Nishi S."/>
            <person name="Hori S."/>
            <person name="Arai W."/>
            <person name="Tsubouchi T."/>
            <person name="Morono Y."/>
            <person name="Uchiyama I."/>
            <person name="Ito T."/>
            <person name="Fujiyama A."/>
            <person name="Inagaki F."/>
            <person name="Takami H."/>
        </authorList>
    </citation>
    <scope>NUCLEOTIDE SEQUENCE</scope>
    <source>
        <strain evidence="2">Expedition CK06-06</strain>
    </source>
</reference>
<name>X0UYC4_9ZZZZ</name>
<accession>X0UYC4</accession>
<dbReference type="SUPFAM" id="SSF53448">
    <property type="entry name" value="Nucleotide-diphospho-sugar transferases"/>
    <property type="match status" value="1"/>
</dbReference>
<organism evidence="2">
    <name type="scientific">marine sediment metagenome</name>
    <dbReference type="NCBI Taxonomy" id="412755"/>
    <lineage>
        <taxon>unclassified sequences</taxon>
        <taxon>metagenomes</taxon>
        <taxon>ecological metagenomes</taxon>
    </lineage>
</organism>
<evidence type="ECO:0000313" key="2">
    <source>
        <dbReference type="EMBL" id="GAG10795.1"/>
    </source>
</evidence>
<dbReference type="Pfam" id="PF00483">
    <property type="entry name" value="NTP_transferase"/>
    <property type="match status" value="1"/>
</dbReference>
<dbReference type="GO" id="GO:0004475">
    <property type="term" value="F:mannose-1-phosphate guanylyltransferase (GTP) activity"/>
    <property type="evidence" value="ECO:0007669"/>
    <property type="project" value="TreeGrafter"/>
</dbReference>
<sequence length="192" mass="21358">MKNVAVLMAGGRGQRFWPHSRFDTPKQLLSITGGNSMIRETVNRVSPLIDLSDVFVSTTEDLFDSIKDALPEIDYLNYILEPVGRDTAACVGLAAIVIEHRYKDPDTTLITLPIDHIIKDSEKFLGAIKEACVLARETGNLITIGIKPSRPETGYGYICAGEEVEKTNNITACAVKNFYRKTRFGNCKKIYK</sequence>
<dbReference type="EMBL" id="BARS01029978">
    <property type="protein sequence ID" value="GAG10795.1"/>
    <property type="molecule type" value="Genomic_DNA"/>
</dbReference>
<dbReference type="GO" id="GO:0009298">
    <property type="term" value="P:GDP-mannose biosynthetic process"/>
    <property type="evidence" value="ECO:0007669"/>
    <property type="project" value="TreeGrafter"/>
</dbReference>
<comment type="caution">
    <text evidence="2">The sequence shown here is derived from an EMBL/GenBank/DDBJ whole genome shotgun (WGS) entry which is preliminary data.</text>
</comment>
<dbReference type="InterPro" id="IPR051161">
    <property type="entry name" value="Mannose-6P_isomerase_type2"/>
</dbReference>
<gene>
    <name evidence="2" type="ORF">S01H1_46799</name>
</gene>
<proteinExistence type="predicted"/>